<feature type="transmembrane region" description="Helical" evidence="1">
    <location>
        <begin position="234"/>
        <end position="258"/>
    </location>
</feature>
<dbReference type="Proteomes" id="UP000291269">
    <property type="component" value="Unassembled WGS sequence"/>
</dbReference>
<feature type="transmembrane region" description="Helical" evidence="1">
    <location>
        <begin position="69"/>
        <end position="89"/>
    </location>
</feature>
<feature type="transmembrane region" description="Helical" evidence="1">
    <location>
        <begin position="204"/>
        <end position="228"/>
    </location>
</feature>
<reference evidence="2 3" key="1">
    <citation type="journal article" date="2019" name="Gut">
        <title>Antibiotics-induced monodominance of a novel gut bacterial order.</title>
        <authorList>
            <person name="Hildebrand F."/>
            <person name="Moitinho-Silva L."/>
            <person name="Blasche S."/>
            <person name="Jahn M.T."/>
            <person name="Gossmann T.I."/>
            <person name="Heuerta-Cepas J."/>
            <person name="Hercog R."/>
            <person name="Luetge M."/>
            <person name="Bahram M."/>
            <person name="Pryszlak A."/>
            <person name="Alves R.J."/>
            <person name="Waszak S.M."/>
            <person name="Zhu A."/>
            <person name="Ye L."/>
            <person name="Costea P.I."/>
            <person name="Aalvink S."/>
            <person name="Belzer C."/>
            <person name="Forslund S.K."/>
            <person name="Sunagawa S."/>
            <person name="Hentschel U."/>
            <person name="Merten C."/>
            <person name="Patil K.R."/>
            <person name="Benes V."/>
            <person name="Bork P."/>
        </authorList>
    </citation>
    <scope>NUCLEOTIDE SEQUENCE [LARGE SCALE GENOMIC DNA]</scope>
    <source>
        <strain evidence="2 3">HDS1380</strain>
    </source>
</reference>
<feature type="transmembrane region" description="Helical" evidence="1">
    <location>
        <begin position="110"/>
        <end position="132"/>
    </location>
</feature>
<feature type="transmembrane region" description="Helical" evidence="1">
    <location>
        <begin position="12"/>
        <end position="31"/>
    </location>
</feature>
<keyword evidence="3" id="KW-1185">Reference proteome</keyword>
<dbReference type="EMBL" id="SDOZ01000002">
    <property type="protein sequence ID" value="RXZ62247.1"/>
    <property type="molecule type" value="Genomic_DNA"/>
</dbReference>
<keyword evidence="1" id="KW-0812">Transmembrane</keyword>
<proteinExistence type="predicted"/>
<keyword evidence="1" id="KW-1133">Transmembrane helix</keyword>
<feature type="transmembrane region" description="Helical" evidence="1">
    <location>
        <begin position="152"/>
        <end position="176"/>
    </location>
</feature>
<sequence>MRYLGMTFKYIFKNFIFIFFFALIPSFFFAMSTDIHNIGAVADNIVTGEFDLSFVQLFNFFSLFSLKRWPFALAAFVLTLLFMAMLLSMMEKHMRVGSRSFRDLFKRIDYNLGSTFFILLLALIAYEFWALVTAGLCSLVVLIVTNGLARCILGIALACGMMVLLCYLVSLFLLWLPCRQITGYSFMDSLSYSSQISTGKRGNIFLAVLIPYLSCSLLQGIVVTVSAFADMRPVVFLCIEIIYIFVFLYYNVLMYVLFFDANGEERLDLKKKY</sequence>
<gene>
    <name evidence="2" type="ORF">ESZ91_07580</name>
</gene>
<evidence type="ECO:0008006" key="4">
    <source>
        <dbReference type="Google" id="ProtNLM"/>
    </source>
</evidence>
<keyword evidence="1" id="KW-0472">Membrane</keyword>
<evidence type="ECO:0000313" key="2">
    <source>
        <dbReference type="EMBL" id="RXZ62247.1"/>
    </source>
</evidence>
<dbReference type="AlphaFoldDB" id="A0A4Q2KE29"/>
<evidence type="ECO:0000256" key="1">
    <source>
        <dbReference type="SAM" id="Phobius"/>
    </source>
</evidence>
<dbReference type="RefSeq" id="WP_129225769.1">
    <property type="nucleotide sequence ID" value="NZ_SDOZ01000002.1"/>
</dbReference>
<evidence type="ECO:0000313" key="3">
    <source>
        <dbReference type="Proteomes" id="UP000291269"/>
    </source>
</evidence>
<comment type="caution">
    <text evidence="2">The sequence shown here is derived from an EMBL/GenBank/DDBJ whole genome shotgun (WGS) entry which is preliminary data.</text>
</comment>
<accession>A0A4Q2KE29</accession>
<organism evidence="2 3">
    <name type="scientific">Candidatus Borkfalkia ceftriaxoniphila</name>
    <dbReference type="NCBI Taxonomy" id="2508949"/>
    <lineage>
        <taxon>Bacteria</taxon>
        <taxon>Bacillati</taxon>
        <taxon>Bacillota</taxon>
        <taxon>Clostridia</taxon>
        <taxon>Christensenellales</taxon>
        <taxon>Christensenellaceae</taxon>
        <taxon>Candidatus Borkfalkia</taxon>
    </lineage>
</organism>
<name>A0A4Q2KE29_9FIRM</name>
<protein>
    <recommendedName>
        <fullName evidence="4">DUF975 family protein</fullName>
    </recommendedName>
</protein>